<dbReference type="Gene3D" id="2.60.40.1890">
    <property type="entry name" value="PCu(A)C copper chaperone"/>
    <property type="match status" value="1"/>
</dbReference>
<gene>
    <name evidence="3" type="ORF">GCM10010124_11150</name>
</gene>
<dbReference type="PANTHER" id="PTHR36302">
    <property type="entry name" value="BLR7088 PROTEIN"/>
    <property type="match status" value="1"/>
</dbReference>
<keyword evidence="2" id="KW-0732">Signal</keyword>
<feature type="region of interest" description="Disordered" evidence="1">
    <location>
        <begin position="166"/>
        <end position="192"/>
    </location>
</feature>
<reference evidence="3" key="1">
    <citation type="journal article" date="2014" name="Int. J. Syst. Evol. Microbiol.">
        <title>Complete genome sequence of Corynebacterium casei LMG S-19264T (=DSM 44701T), isolated from a smear-ripened cheese.</title>
        <authorList>
            <consortium name="US DOE Joint Genome Institute (JGI-PGF)"/>
            <person name="Walter F."/>
            <person name="Albersmeier A."/>
            <person name="Kalinowski J."/>
            <person name="Ruckert C."/>
        </authorList>
    </citation>
    <scope>NUCLEOTIDE SEQUENCE</scope>
    <source>
        <strain evidence="3">JCM 3091</strain>
    </source>
</reference>
<dbReference type="InterPro" id="IPR036182">
    <property type="entry name" value="PCuAC_sf"/>
</dbReference>
<dbReference type="Pfam" id="PF04314">
    <property type="entry name" value="PCuAC"/>
    <property type="match status" value="1"/>
</dbReference>
<dbReference type="EMBL" id="BMQC01000003">
    <property type="protein sequence ID" value="GGK20296.1"/>
    <property type="molecule type" value="Genomic_DNA"/>
</dbReference>
<dbReference type="RefSeq" id="WP_189113113.1">
    <property type="nucleotide sequence ID" value="NZ_BMQC01000003.1"/>
</dbReference>
<name>A0A8J3FFA9_9ACTN</name>
<keyword evidence="4" id="KW-1185">Reference proteome</keyword>
<dbReference type="PROSITE" id="PS51257">
    <property type="entry name" value="PROKAR_LIPOPROTEIN"/>
    <property type="match status" value="1"/>
</dbReference>
<evidence type="ECO:0000256" key="2">
    <source>
        <dbReference type="SAM" id="SignalP"/>
    </source>
</evidence>
<dbReference type="AlphaFoldDB" id="A0A8J3FFA9"/>
<comment type="caution">
    <text evidence="3">The sequence shown here is derived from an EMBL/GenBank/DDBJ whole genome shotgun (WGS) entry which is preliminary data.</text>
</comment>
<evidence type="ECO:0000313" key="4">
    <source>
        <dbReference type="Proteomes" id="UP000662200"/>
    </source>
</evidence>
<evidence type="ECO:0000313" key="3">
    <source>
        <dbReference type="EMBL" id="GGK20296.1"/>
    </source>
</evidence>
<dbReference type="InterPro" id="IPR007410">
    <property type="entry name" value="LpqE-like"/>
</dbReference>
<protein>
    <recommendedName>
        <fullName evidence="5">Copper chaperone PCu(A)C</fullName>
    </recommendedName>
</protein>
<organism evidence="3 4">
    <name type="scientific">Pilimelia terevasa</name>
    <dbReference type="NCBI Taxonomy" id="53372"/>
    <lineage>
        <taxon>Bacteria</taxon>
        <taxon>Bacillati</taxon>
        <taxon>Actinomycetota</taxon>
        <taxon>Actinomycetes</taxon>
        <taxon>Micromonosporales</taxon>
        <taxon>Micromonosporaceae</taxon>
        <taxon>Pilimelia</taxon>
    </lineage>
</organism>
<feature type="chain" id="PRO_5038605920" description="Copper chaperone PCu(A)C" evidence="2">
    <location>
        <begin position="24"/>
        <end position="192"/>
    </location>
</feature>
<evidence type="ECO:0000256" key="1">
    <source>
        <dbReference type="SAM" id="MobiDB-lite"/>
    </source>
</evidence>
<accession>A0A8J3FFA9</accession>
<dbReference type="PANTHER" id="PTHR36302:SF1">
    <property type="entry name" value="COPPER CHAPERONE PCU(A)C"/>
    <property type="match status" value="1"/>
</dbReference>
<sequence>MRTHPLLTRASRAAVLLSTAALAVTVTGCGSSKATEPQAAPTPTPVEPVRIQDPWVKASDKDMTAAFGTLVNDTDTDVTITAASTEVSPMELHGMVMKDGKMVMQTLQGGLVVKAKTSHKLEPGSDHLMLMKLKRPIPAGEQLSFTLTFADGKTMSFTAVAKPFTGARESYDPGTSPTPATSGQPEPVPSRT</sequence>
<feature type="signal peptide" evidence="2">
    <location>
        <begin position="1"/>
        <end position="23"/>
    </location>
</feature>
<feature type="compositionally biased region" description="Polar residues" evidence="1">
    <location>
        <begin position="173"/>
        <end position="184"/>
    </location>
</feature>
<proteinExistence type="predicted"/>
<evidence type="ECO:0008006" key="5">
    <source>
        <dbReference type="Google" id="ProtNLM"/>
    </source>
</evidence>
<dbReference type="Proteomes" id="UP000662200">
    <property type="component" value="Unassembled WGS sequence"/>
</dbReference>
<reference evidence="3" key="2">
    <citation type="submission" date="2020-09" db="EMBL/GenBank/DDBJ databases">
        <authorList>
            <person name="Sun Q."/>
            <person name="Ohkuma M."/>
        </authorList>
    </citation>
    <scope>NUCLEOTIDE SEQUENCE</scope>
    <source>
        <strain evidence="3">JCM 3091</strain>
    </source>
</reference>
<dbReference type="InterPro" id="IPR058248">
    <property type="entry name" value="Lxx211020-like"/>
</dbReference>
<dbReference type="SUPFAM" id="SSF110087">
    <property type="entry name" value="DR1885-like metal-binding protein"/>
    <property type="match status" value="1"/>
</dbReference>